<dbReference type="PROSITE" id="PS00741">
    <property type="entry name" value="DH_1"/>
    <property type="match status" value="1"/>
</dbReference>
<feature type="compositionally biased region" description="Polar residues" evidence="1">
    <location>
        <begin position="740"/>
        <end position="751"/>
    </location>
</feature>
<feature type="compositionally biased region" description="Polar residues" evidence="1">
    <location>
        <begin position="538"/>
        <end position="554"/>
    </location>
</feature>
<dbReference type="SMART" id="SM00325">
    <property type="entry name" value="RhoGEF"/>
    <property type="match status" value="1"/>
</dbReference>
<feature type="compositionally biased region" description="Low complexity" evidence="1">
    <location>
        <begin position="684"/>
        <end position="693"/>
    </location>
</feature>
<dbReference type="InterPro" id="IPR035899">
    <property type="entry name" value="DBL_dom_sf"/>
</dbReference>
<evidence type="ECO:0000259" key="2">
    <source>
        <dbReference type="PROSITE" id="PS50010"/>
    </source>
</evidence>
<feature type="compositionally biased region" description="Low complexity" evidence="1">
    <location>
        <begin position="291"/>
        <end position="314"/>
    </location>
</feature>
<feature type="compositionally biased region" description="Basic and acidic residues" evidence="1">
    <location>
        <begin position="60"/>
        <end position="71"/>
    </location>
</feature>
<accession>A0ABZ1D1V0</accession>
<feature type="region of interest" description="Disordered" evidence="1">
    <location>
        <begin position="719"/>
        <end position="753"/>
    </location>
</feature>
<feature type="compositionally biased region" description="Pro residues" evidence="1">
    <location>
        <begin position="257"/>
        <end position="271"/>
    </location>
</feature>
<dbReference type="EMBL" id="CP141886">
    <property type="protein sequence ID" value="WRT67875.1"/>
    <property type="molecule type" value="Genomic_DNA"/>
</dbReference>
<dbReference type="Proteomes" id="UP001329825">
    <property type="component" value="Chromosome 6"/>
</dbReference>
<dbReference type="InterPro" id="IPR001611">
    <property type="entry name" value="Leu-rich_rpt"/>
</dbReference>
<feature type="compositionally biased region" description="Polar residues" evidence="1">
    <location>
        <begin position="73"/>
        <end position="84"/>
    </location>
</feature>
<evidence type="ECO:0000313" key="3">
    <source>
        <dbReference type="EMBL" id="WRT67875.1"/>
    </source>
</evidence>
<dbReference type="SUPFAM" id="SSF52058">
    <property type="entry name" value="L domain-like"/>
    <property type="match status" value="1"/>
</dbReference>
<feature type="region of interest" description="Disordered" evidence="1">
    <location>
        <begin position="674"/>
        <end position="693"/>
    </location>
</feature>
<dbReference type="GeneID" id="87956980"/>
<feature type="region of interest" description="Disordered" evidence="1">
    <location>
        <begin position="522"/>
        <end position="554"/>
    </location>
</feature>
<feature type="region of interest" description="Disordered" evidence="1">
    <location>
        <begin position="1"/>
        <end position="136"/>
    </location>
</feature>
<proteinExistence type="predicted"/>
<feature type="compositionally biased region" description="Pro residues" evidence="1">
    <location>
        <begin position="1"/>
        <end position="13"/>
    </location>
</feature>
<feature type="domain" description="DH" evidence="2">
    <location>
        <begin position="990"/>
        <end position="1247"/>
    </location>
</feature>
<name>A0ABZ1D1V0_9TREE</name>
<dbReference type="InterPro" id="IPR032675">
    <property type="entry name" value="LRR_dom_sf"/>
</dbReference>
<dbReference type="Pfam" id="PF00621">
    <property type="entry name" value="RhoGEF"/>
    <property type="match status" value="1"/>
</dbReference>
<organism evidence="3 4">
    <name type="scientific">Kwoniella shivajii</name>
    <dbReference type="NCBI Taxonomy" id="564305"/>
    <lineage>
        <taxon>Eukaryota</taxon>
        <taxon>Fungi</taxon>
        <taxon>Dikarya</taxon>
        <taxon>Basidiomycota</taxon>
        <taxon>Agaricomycotina</taxon>
        <taxon>Tremellomycetes</taxon>
        <taxon>Tremellales</taxon>
        <taxon>Cryptococcaceae</taxon>
        <taxon>Kwoniella</taxon>
    </lineage>
</organism>
<dbReference type="PROSITE" id="PS50010">
    <property type="entry name" value="DH_2"/>
    <property type="match status" value="1"/>
</dbReference>
<keyword evidence="4" id="KW-1185">Reference proteome</keyword>
<dbReference type="Gene3D" id="1.20.900.10">
    <property type="entry name" value="Dbl homology (DH) domain"/>
    <property type="match status" value="1"/>
</dbReference>
<dbReference type="Pfam" id="PF00560">
    <property type="entry name" value="LRR_1"/>
    <property type="match status" value="1"/>
</dbReference>
<feature type="region of interest" description="Disordered" evidence="1">
    <location>
        <begin position="250"/>
        <end position="317"/>
    </location>
</feature>
<sequence length="1411" mass="153279">MPALPTPLPPTPSPSIHSPTRQSSYQDLKNMMEQPIAGPSHGWRPYPNPPRNELPPTPPIHDDEEHDRRAESAPSSSINFSEPTLPTRRVQPARRPASAYPAQSDERPHPPFRKYTDPTSRSHRYDQPTHQLDVDLDAYSATEFGTEEGMDEREPTLSFVTTSTVDSTASTPSMGVTYGYRTDSNEGDGKIKMRHTAGRAHAYSSAESSMASGAYSGYGYADQIYHPHPPPLPHLPSTFTSPVEHVGLGISADFPQRNPPVESPSSNPPLSPSHSFTHRPWKRDVVNRLRSNSASSSITTASISTSDSGPSSSRVPPPDNTFAYAFDVYNPAWEQPRAEAIAMVDEGRENILNVDKIEALGGFEALTVDMIGSFAGVTHLLLPSCGSHVISFLPSLLEILAPSIVVLDISDNDLSFLPETLHNCKSLEELNVSGNPLRQIPAWVGHLVALRVLAVDTCGLQCLPVELAQLGSLHTLCARENKLVCLPSWLCLLSHLEMLRVDSNPFASEWIPIVAPILASSAERPPSSRKNSHHRHTSINNGMRSPPSMASLTSSMTAGSLADLPDQPWTTPNSAAQSVFQLDSIAEDNAHAIPISVDQPVQPATQTKSLRKMRSAGALLGSKNNSPTLITTFNTPLPSSNNLAPASTSKFASLGSSDGRRAASVMGNYENEQPINNSRLAAPGMTTSTSTKTGKWGFLRKMSMHRLKGDKDKAATMTASASANMKSLPPPPPMLHHTNTDPVPTLSSRPTINGAKSAMTLPTRSMLGPEASEFGQISFETPLSSATLPVGGGFPTSASIYGSTVGSIPVRGKRRSFLPIDLGPPSINISIPSTSPFIPPLTGFDSLDRLPTAVSEATIATMTASNSRPLVESPSVDLSSEGRYAQGLESIKSYLRDLFDLSRPPIEPYGGFEVLGSNDGSYAPSTAPSDNLGSPMSGIAGQSTFNDNVRRARRPTLETQPSRAGSVIESEQECEQTSLSGKKFKNDKSKRARILREIYDTERTYVRGLGELVSIYVRPSCQPVNPNKSNETVVPASERKIVFGGVESILSIHRDNFLPALEKAVKPLLEGQDDDEGSLSAATTHNVGEVFRTYIAYMKQYSTYINNFDNALSRMKTWSAPSSTPNTPAFPSKNVSPGISAAAVSVGMSAISSLSSGPDNVTSSGSHMSSSQKKRVKAFLKRCKENPKHSQINLESYLLLPIQRVPRYKLLLEDLAMCTPPRSDGIRDTLDDALNEIASLASLMNEEKREADSRLRLLGWQQRISKSGPSPLVQPHRRLILEGPLSLIRLVKKSSTFVETEFTTFTDGDQTLTPSKVVVPVEYIKPELVDRQVMLVLCSDLMVLATQRNEGWEGMVDLFNVLRMATLREPASIVHGTVLRVVDNKSIYYFNGASLENTIQWCRAINSARRR</sequence>
<protein>
    <recommendedName>
        <fullName evidence="2">DH domain-containing protein</fullName>
    </recommendedName>
</protein>
<evidence type="ECO:0000256" key="1">
    <source>
        <dbReference type="SAM" id="MobiDB-lite"/>
    </source>
</evidence>
<reference evidence="3 4" key="1">
    <citation type="submission" date="2024-01" db="EMBL/GenBank/DDBJ databases">
        <title>Comparative genomics of Cryptococcus and Kwoniella reveals pathogenesis evolution and contrasting modes of karyotype evolution via chromosome fusion or intercentromeric recombination.</title>
        <authorList>
            <person name="Coelho M.A."/>
            <person name="David-Palma M."/>
            <person name="Shea T."/>
            <person name="Bowers K."/>
            <person name="McGinley-Smith S."/>
            <person name="Mohammad A.W."/>
            <person name="Gnirke A."/>
            <person name="Yurkov A.M."/>
            <person name="Nowrousian M."/>
            <person name="Sun S."/>
            <person name="Cuomo C.A."/>
            <person name="Heitman J."/>
        </authorList>
    </citation>
    <scope>NUCLEOTIDE SEQUENCE [LARGE SCALE GENOMIC DNA]</scope>
    <source>
        <strain evidence="3">CBS 11374</strain>
    </source>
</reference>
<dbReference type="Gene3D" id="3.80.10.10">
    <property type="entry name" value="Ribonuclease Inhibitor"/>
    <property type="match status" value="1"/>
</dbReference>
<dbReference type="InterPro" id="IPR001331">
    <property type="entry name" value="GDS_CDC24_CS"/>
</dbReference>
<feature type="compositionally biased region" description="Pro residues" evidence="1">
    <location>
        <begin position="46"/>
        <end position="59"/>
    </location>
</feature>
<dbReference type="InterPro" id="IPR011993">
    <property type="entry name" value="PH-like_dom_sf"/>
</dbReference>
<gene>
    <name evidence="3" type="ORF">IL334_004849</name>
</gene>
<dbReference type="SMART" id="SM00364">
    <property type="entry name" value="LRR_BAC"/>
    <property type="match status" value="3"/>
</dbReference>
<dbReference type="RefSeq" id="XP_062792615.1">
    <property type="nucleotide sequence ID" value="XM_062936564.1"/>
</dbReference>
<dbReference type="Gene3D" id="2.30.29.30">
    <property type="entry name" value="Pleckstrin-homology domain (PH domain)/Phosphotyrosine-binding domain (PTB)"/>
    <property type="match status" value="1"/>
</dbReference>
<dbReference type="InterPro" id="IPR051092">
    <property type="entry name" value="FYVE_RhoGEF_PH"/>
</dbReference>
<dbReference type="InterPro" id="IPR000219">
    <property type="entry name" value="DH_dom"/>
</dbReference>
<dbReference type="PANTHER" id="PTHR12673:SF270">
    <property type="entry name" value="FYVE-TYPE DOMAIN-CONTAINING PROTEIN"/>
    <property type="match status" value="1"/>
</dbReference>
<evidence type="ECO:0000313" key="4">
    <source>
        <dbReference type="Proteomes" id="UP001329825"/>
    </source>
</evidence>
<dbReference type="SUPFAM" id="SSF48065">
    <property type="entry name" value="DBL homology domain (DH-domain)"/>
    <property type="match status" value="1"/>
</dbReference>
<dbReference type="PANTHER" id="PTHR12673">
    <property type="entry name" value="FACIOGENITAL DYSPLASIA PROTEIN"/>
    <property type="match status" value="1"/>
</dbReference>
<dbReference type="CDD" id="cd00160">
    <property type="entry name" value="RhoGEF"/>
    <property type="match status" value="1"/>
</dbReference>